<feature type="transmembrane region" description="Helical" evidence="1">
    <location>
        <begin position="41"/>
        <end position="57"/>
    </location>
</feature>
<evidence type="ECO:0000256" key="1">
    <source>
        <dbReference type="SAM" id="Phobius"/>
    </source>
</evidence>
<gene>
    <name evidence="2" type="ORF">C1I92_13095</name>
</gene>
<name>A0A2W2BDH5_9ACTN</name>
<comment type="caution">
    <text evidence="2">The sequence shown here is derived from an EMBL/GenBank/DDBJ whole genome shotgun (WGS) entry which is preliminary data.</text>
</comment>
<reference evidence="2 3" key="1">
    <citation type="submission" date="2018-01" db="EMBL/GenBank/DDBJ databases">
        <title>Draft genome sequence of Jiangella sp. GTF31.</title>
        <authorList>
            <person name="Sahin N."/>
            <person name="Ay H."/>
            <person name="Saygin H."/>
        </authorList>
    </citation>
    <scope>NUCLEOTIDE SEQUENCE [LARGE SCALE GENOMIC DNA]</scope>
    <source>
        <strain evidence="2 3">GTF31</strain>
    </source>
</reference>
<evidence type="ECO:0000313" key="2">
    <source>
        <dbReference type="EMBL" id="PZF83370.1"/>
    </source>
</evidence>
<organism evidence="2 3">
    <name type="scientific">Jiangella anatolica</name>
    <dbReference type="NCBI Taxonomy" id="2670374"/>
    <lineage>
        <taxon>Bacteria</taxon>
        <taxon>Bacillati</taxon>
        <taxon>Actinomycetota</taxon>
        <taxon>Actinomycetes</taxon>
        <taxon>Jiangellales</taxon>
        <taxon>Jiangellaceae</taxon>
        <taxon>Jiangella</taxon>
    </lineage>
</organism>
<dbReference type="Proteomes" id="UP000248764">
    <property type="component" value="Unassembled WGS sequence"/>
</dbReference>
<protein>
    <submittedName>
        <fullName evidence="2">Uncharacterized protein</fullName>
    </submittedName>
</protein>
<feature type="transmembrane region" description="Helical" evidence="1">
    <location>
        <begin position="174"/>
        <end position="203"/>
    </location>
</feature>
<feature type="transmembrane region" description="Helical" evidence="1">
    <location>
        <begin position="244"/>
        <end position="268"/>
    </location>
</feature>
<sequence length="275" mass="27782">MTGSPGTTTSSRPTVLVSHLVWPAGLALTVLHTVATLPPTVFVPLDVAFIALVVVAVRRSGPLILPAGVLFALASFTGAPTADEPGLMVINGAALLVAGIILLVGFALEAHRLRSPAANVAVALLALGTAGYLANLVARFAIVLAGAAPAQAAVEDRAWQAYEYLRGLDGTPDFVVLLLVWLDLLQVAYVVLAYLAAAMLAVACRRAGELASGPGALLTALGAGLSATVIVAAAAATWDTVGAASAAVAFGLTIPFMSTLLPAVLAAARTPRPNR</sequence>
<evidence type="ECO:0000313" key="3">
    <source>
        <dbReference type="Proteomes" id="UP000248764"/>
    </source>
</evidence>
<feature type="transmembrane region" description="Helical" evidence="1">
    <location>
        <begin position="88"/>
        <end position="108"/>
    </location>
</feature>
<feature type="transmembrane region" description="Helical" evidence="1">
    <location>
        <begin position="120"/>
        <end position="142"/>
    </location>
</feature>
<dbReference type="AlphaFoldDB" id="A0A2W2BDH5"/>
<keyword evidence="1" id="KW-0812">Transmembrane</keyword>
<keyword evidence="3" id="KW-1185">Reference proteome</keyword>
<accession>A0A2W2BDH5</accession>
<feature type="transmembrane region" description="Helical" evidence="1">
    <location>
        <begin position="215"/>
        <end position="238"/>
    </location>
</feature>
<keyword evidence="1" id="KW-1133">Transmembrane helix</keyword>
<dbReference type="EMBL" id="POTW01000026">
    <property type="protein sequence ID" value="PZF83370.1"/>
    <property type="molecule type" value="Genomic_DNA"/>
</dbReference>
<keyword evidence="1" id="KW-0472">Membrane</keyword>
<feature type="transmembrane region" description="Helical" evidence="1">
    <location>
        <begin position="64"/>
        <end position="82"/>
    </location>
</feature>
<proteinExistence type="predicted"/>